<dbReference type="EMBL" id="VSSQ01128973">
    <property type="protein sequence ID" value="MPN57444.1"/>
    <property type="molecule type" value="Genomic_DNA"/>
</dbReference>
<name>A0A645JAF2_9ZZZZ</name>
<evidence type="ECO:0000313" key="3">
    <source>
        <dbReference type="EMBL" id="MPN57444.1"/>
    </source>
</evidence>
<keyword evidence="1" id="KW-0812">Transmembrane</keyword>
<evidence type="ECO:0000259" key="2">
    <source>
        <dbReference type="Pfam" id="PF00689"/>
    </source>
</evidence>
<feature type="transmembrane region" description="Helical" evidence="1">
    <location>
        <begin position="21"/>
        <end position="39"/>
    </location>
</feature>
<dbReference type="Gene3D" id="1.20.1110.10">
    <property type="entry name" value="Calcium-transporting ATPase, transmembrane domain"/>
    <property type="match status" value="1"/>
</dbReference>
<dbReference type="Pfam" id="PF00689">
    <property type="entry name" value="Cation_ATPase_C"/>
    <property type="match status" value="1"/>
</dbReference>
<dbReference type="InterPro" id="IPR006068">
    <property type="entry name" value="ATPase_P-typ_cation-transptr_C"/>
</dbReference>
<accession>A0A645JAF2</accession>
<proteinExistence type="predicted"/>
<sequence length="147" mass="16489">MEKKPRNPNEKILSKGLIIKSVLQGIFIFAASFGSYWFMLSKGSQADLARSMGLTVIMLANLFLVQVNSSDNDFVYISLKMTGKDRFMRFISMLTVLLILVILYTPLNSFLKLAPLSAAQLLAACFIAAASVFWYEFVKLVKKKKCS</sequence>
<gene>
    <name evidence="3" type="ORF">SDC9_205138</name>
</gene>
<dbReference type="SUPFAM" id="SSF81665">
    <property type="entry name" value="Calcium ATPase, transmembrane domain M"/>
    <property type="match status" value="1"/>
</dbReference>
<protein>
    <recommendedName>
        <fullName evidence="2">Cation-transporting P-type ATPase C-terminal domain-containing protein</fullName>
    </recommendedName>
</protein>
<feature type="domain" description="Cation-transporting P-type ATPase C-terminal" evidence="2">
    <location>
        <begin position="1"/>
        <end position="141"/>
    </location>
</feature>
<organism evidence="3">
    <name type="scientific">bioreactor metagenome</name>
    <dbReference type="NCBI Taxonomy" id="1076179"/>
    <lineage>
        <taxon>unclassified sequences</taxon>
        <taxon>metagenomes</taxon>
        <taxon>ecological metagenomes</taxon>
    </lineage>
</organism>
<dbReference type="InterPro" id="IPR023298">
    <property type="entry name" value="ATPase_P-typ_TM_dom_sf"/>
</dbReference>
<comment type="caution">
    <text evidence="3">The sequence shown here is derived from an EMBL/GenBank/DDBJ whole genome shotgun (WGS) entry which is preliminary data.</text>
</comment>
<feature type="transmembrane region" description="Helical" evidence="1">
    <location>
        <begin position="51"/>
        <end position="67"/>
    </location>
</feature>
<keyword evidence="1" id="KW-1133">Transmembrane helix</keyword>
<reference evidence="3" key="1">
    <citation type="submission" date="2019-08" db="EMBL/GenBank/DDBJ databases">
        <authorList>
            <person name="Kucharzyk K."/>
            <person name="Murdoch R.W."/>
            <person name="Higgins S."/>
            <person name="Loffler F."/>
        </authorList>
    </citation>
    <scope>NUCLEOTIDE SEQUENCE</scope>
</reference>
<feature type="transmembrane region" description="Helical" evidence="1">
    <location>
        <begin position="113"/>
        <end position="135"/>
    </location>
</feature>
<feature type="transmembrane region" description="Helical" evidence="1">
    <location>
        <begin position="87"/>
        <end position="107"/>
    </location>
</feature>
<dbReference type="AlphaFoldDB" id="A0A645JAF2"/>
<keyword evidence="1" id="KW-0472">Membrane</keyword>
<evidence type="ECO:0000256" key="1">
    <source>
        <dbReference type="SAM" id="Phobius"/>
    </source>
</evidence>